<keyword evidence="2" id="KW-1185">Reference proteome</keyword>
<dbReference type="InterPro" id="IPR013433">
    <property type="entry name" value="PHA_gran_rgn"/>
</dbReference>
<accession>A0A246JWA3</accession>
<evidence type="ECO:0000313" key="1">
    <source>
        <dbReference type="EMBL" id="OWQ96842.1"/>
    </source>
</evidence>
<dbReference type="AlphaFoldDB" id="A0A246JWA3"/>
<comment type="caution">
    <text evidence="1">The sequence shown here is derived from an EMBL/GenBank/DDBJ whole genome shotgun (WGS) entry which is preliminary data.</text>
</comment>
<sequence>MPSVRIAHDLPRAEVRRRMAARADDLVKLIPGGLGRVEHRWEHEDRMDFVIHAMGHSIASTAMVEDAALVIDFDLPAGLGFVRPMIEGIIRQAGDKLLLEKR</sequence>
<gene>
    <name evidence="1" type="ORF">CDQ92_06885</name>
</gene>
<evidence type="ECO:0000313" key="2">
    <source>
        <dbReference type="Proteomes" id="UP000197361"/>
    </source>
</evidence>
<name>A0A246JWA3_9SPHN</name>
<reference evidence="1 2" key="1">
    <citation type="journal article" date="2010" name="Int. J. Syst. Evol. Microbiol.">
        <title>Sphingopyxis bauzanensis sp. nov., a psychrophilic bacterium isolated from soil.</title>
        <authorList>
            <person name="Zhang D.C."/>
            <person name="Liu H.C."/>
            <person name="Xin Y.H."/>
            <person name="Zhou Y.G."/>
            <person name="Schinner F."/>
            <person name="Margesin R."/>
        </authorList>
    </citation>
    <scope>NUCLEOTIDE SEQUENCE [LARGE SCALE GENOMIC DNA]</scope>
    <source>
        <strain evidence="1 2">DSM 22271</strain>
    </source>
</reference>
<dbReference type="EMBL" id="NISK01000002">
    <property type="protein sequence ID" value="OWQ96842.1"/>
    <property type="molecule type" value="Genomic_DNA"/>
</dbReference>
<dbReference type="Proteomes" id="UP000197361">
    <property type="component" value="Unassembled WGS sequence"/>
</dbReference>
<dbReference type="RefSeq" id="WP_088440698.1">
    <property type="nucleotide sequence ID" value="NZ_BMMC01000031.1"/>
</dbReference>
<protein>
    <recommendedName>
        <fullName evidence="3">Polyhydroxyalkanoic acid synthase</fullName>
    </recommendedName>
</protein>
<organism evidence="1 2">
    <name type="scientific">Sphingopyxis bauzanensis</name>
    <dbReference type="NCBI Taxonomy" id="651663"/>
    <lineage>
        <taxon>Bacteria</taxon>
        <taxon>Pseudomonadati</taxon>
        <taxon>Pseudomonadota</taxon>
        <taxon>Alphaproteobacteria</taxon>
        <taxon>Sphingomonadales</taxon>
        <taxon>Sphingomonadaceae</taxon>
        <taxon>Sphingopyxis</taxon>
    </lineage>
</organism>
<dbReference type="OrthoDB" id="8853368at2"/>
<proteinExistence type="predicted"/>
<dbReference type="Pfam" id="PF09650">
    <property type="entry name" value="PHA_gran_rgn"/>
    <property type="match status" value="1"/>
</dbReference>
<evidence type="ECO:0008006" key="3">
    <source>
        <dbReference type="Google" id="ProtNLM"/>
    </source>
</evidence>